<keyword evidence="3" id="KW-1185">Reference proteome</keyword>
<sequence length="92" mass="10714">MEEGWRMVEKKGNEEKRGRRMEEERKEGLLYRCIVSLKSVIYIYTFYHRLGIQDECEGVVGGECVPLLARPPSGPGAPHPYAPTHRRRNNRE</sequence>
<feature type="region of interest" description="Disordered" evidence="1">
    <location>
        <begin position="1"/>
        <end position="21"/>
    </location>
</feature>
<organism evidence="2 3">
    <name type="scientific">Petrolisthes manimaculis</name>
    <dbReference type="NCBI Taxonomy" id="1843537"/>
    <lineage>
        <taxon>Eukaryota</taxon>
        <taxon>Metazoa</taxon>
        <taxon>Ecdysozoa</taxon>
        <taxon>Arthropoda</taxon>
        <taxon>Crustacea</taxon>
        <taxon>Multicrustacea</taxon>
        <taxon>Malacostraca</taxon>
        <taxon>Eumalacostraca</taxon>
        <taxon>Eucarida</taxon>
        <taxon>Decapoda</taxon>
        <taxon>Pleocyemata</taxon>
        <taxon>Anomura</taxon>
        <taxon>Galatheoidea</taxon>
        <taxon>Porcellanidae</taxon>
        <taxon>Petrolisthes</taxon>
    </lineage>
</organism>
<comment type="caution">
    <text evidence="2">The sequence shown here is derived from an EMBL/GenBank/DDBJ whole genome shotgun (WGS) entry which is preliminary data.</text>
</comment>
<evidence type="ECO:0000313" key="2">
    <source>
        <dbReference type="EMBL" id="KAK4300241.1"/>
    </source>
</evidence>
<feature type="compositionally biased region" description="Pro residues" evidence="1">
    <location>
        <begin position="72"/>
        <end position="81"/>
    </location>
</feature>
<dbReference type="Proteomes" id="UP001292094">
    <property type="component" value="Unassembled WGS sequence"/>
</dbReference>
<reference evidence="2" key="1">
    <citation type="submission" date="2023-11" db="EMBL/GenBank/DDBJ databases">
        <title>Genome assemblies of two species of porcelain crab, Petrolisthes cinctipes and Petrolisthes manimaculis (Anomura: Porcellanidae).</title>
        <authorList>
            <person name="Angst P."/>
        </authorList>
    </citation>
    <scope>NUCLEOTIDE SEQUENCE</scope>
    <source>
        <strain evidence="2">PB745_02</strain>
        <tissue evidence="2">Gill</tissue>
    </source>
</reference>
<name>A0AAE1P2Q8_9EUCA</name>
<proteinExistence type="predicted"/>
<gene>
    <name evidence="2" type="ORF">Pmani_027540</name>
</gene>
<evidence type="ECO:0000313" key="3">
    <source>
        <dbReference type="Proteomes" id="UP001292094"/>
    </source>
</evidence>
<accession>A0AAE1P2Q8</accession>
<protein>
    <submittedName>
        <fullName evidence="2">Uncharacterized protein</fullName>
    </submittedName>
</protein>
<dbReference type="EMBL" id="JAWZYT010003092">
    <property type="protein sequence ID" value="KAK4300241.1"/>
    <property type="molecule type" value="Genomic_DNA"/>
</dbReference>
<feature type="region of interest" description="Disordered" evidence="1">
    <location>
        <begin position="67"/>
        <end position="92"/>
    </location>
</feature>
<dbReference type="AlphaFoldDB" id="A0AAE1P2Q8"/>
<evidence type="ECO:0000256" key="1">
    <source>
        <dbReference type="SAM" id="MobiDB-lite"/>
    </source>
</evidence>